<evidence type="ECO:0000256" key="6">
    <source>
        <dbReference type="RuleBase" id="RU004379"/>
    </source>
</evidence>
<evidence type="ECO:0000256" key="5">
    <source>
        <dbReference type="ARBA" id="ARBA00023136"/>
    </source>
</evidence>
<sequence length="233" mass="26408">MYDNHDLEFQRTIGGTTLQTHIVHTYMWMMAGVLVSFVSAFLLVQTGMLFTLFSIPFFSTVLLIVQLVVAVMFGARLHKLSTVTAKILFFTYAALLGITLSTLAFAYDLGSISIAFLVSLVYFGSLIVIGTRTKMNLLRFGPLLFDALLTFFIASVVMMLFNIDTNTMVMSFIGLLIFTGLCAYDAQKVKALYFHFEHDETMLKKISIYSAFELYLDFINIFLYILRMLGNRD</sequence>
<comment type="similarity">
    <text evidence="2 6">Belongs to the BI1 family.</text>
</comment>
<evidence type="ECO:0000256" key="3">
    <source>
        <dbReference type="ARBA" id="ARBA00022692"/>
    </source>
</evidence>
<feature type="transmembrane region" description="Helical" evidence="6">
    <location>
        <begin position="26"/>
        <end position="44"/>
    </location>
</feature>
<feature type="transmembrane region" description="Helical" evidence="6">
    <location>
        <begin position="50"/>
        <end position="75"/>
    </location>
</feature>
<feature type="transmembrane region" description="Helical" evidence="6">
    <location>
        <begin position="206"/>
        <end position="226"/>
    </location>
</feature>
<dbReference type="KEGG" id="aarg:Aargi30884_10720"/>
<evidence type="ECO:0000256" key="2">
    <source>
        <dbReference type="ARBA" id="ARBA00010350"/>
    </source>
</evidence>
<gene>
    <name evidence="7" type="ORF">Aargi30884_10720</name>
</gene>
<evidence type="ECO:0000313" key="7">
    <source>
        <dbReference type="EMBL" id="BBK22169.1"/>
    </source>
</evidence>
<evidence type="ECO:0000256" key="4">
    <source>
        <dbReference type="ARBA" id="ARBA00022989"/>
    </source>
</evidence>
<comment type="subcellular location">
    <subcellularLocation>
        <location evidence="1">Membrane</location>
        <topology evidence="1">Multi-pass membrane protein</topology>
    </subcellularLocation>
</comment>
<dbReference type="Proteomes" id="UP000464754">
    <property type="component" value="Chromosome"/>
</dbReference>
<keyword evidence="3 6" id="KW-0812">Transmembrane</keyword>
<organism evidence="7 8">
    <name type="scientific">Amedibacterium intestinale</name>
    <dbReference type="NCBI Taxonomy" id="2583452"/>
    <lineage>
        <taxon>Bacteria</taxon>
        <taxon>Bacillati</taxon>
        <taxon>Bacillota</taxon>
        <taxon>Erysipelotrichia</taxon>
        <taxon>Erysipelotrichales</taxon>
        <taxon>Erysipelotrichaceae</taxon>
        <taxon>Amedibacterium</taxon>
    </lineage>
</organism>
<feature type="transmembrane region" description="Helical" evidence="6">
    <location>
        <begin position="143"/>
        <end position="161"/>
    </location>
</feature>
<keyword evidence="5 6" id="KW-0472">Membrane</keyword>
<dbReference type="GO" id="GO:0016020">
    <property type="term" value="C:membrane"/>
    <property type="evidence" value="ECO:0007669"/>
    <property type="project" value="UniProtKB-SubCell"/>
</dbReference>
<dbReference type="PANTHER" id="PTHR23291">
    <property type="entry name" value="BAX INHIBITOR-RELATED"/>
    <property type="match status" value="1"/>
</dbReference>
<dbReference type="Pfam" id="PF01027">
    <property type="entry name" value="Bax1-I"/>
    <property type="match status" value="1"/>
</dbReference>
<dbReference type="PANTHER" id="PTHR23291:SF50">
    <property type="entry name" value="PROTEIN LIFEGUARD 4"/>
    <property type="match status" value="1"/>
</dbReference>
<accession>A0A6N4THD8</accession>
<feature type="transmembrane region" description="Helical" evidence="6">
    <location>
        <begin position="87"/>
        <end position="106"/>
    </location>
</feature>
<dbReference type="CDD" id="cd10432">
    <property type="entry name" value="BI-1-like_bacterial"/>
    <property type="match status" value="1"/>
</dbReference>
<feature type="transmembrane region" description="Helical" evidence="6">
    <location>
        <begin position="112"/>
        <end position="131"/>
    </location>
</feature>
<dbReference type="InterPro" id="IPR006214">
    <property type="entry name" value="Bax_inhibitor_1-related"/>
</dbReference>
<keyword evidence="4 6" id="KW-1133">Transmembrane helix</keyword>
<dbReference type="RefSeq" id="WP_163051676.1">
    <property type="nucleotide sequence ID" value="NZ_AP019695.1"/>
</dbReference>
<dbReference type="AlphaFoldDB" id="A0A6N4THD8"/>
<reference evidence="8" key="1">
    <citation type="submission" date="2019-05" db="EMBL/GenBank/DDBJ databases">
        <title>Complete genome sequencing of Absiella argi strain JCM 30884.</title>
        <authorList>
            <person name="Sakamoto M."/>
            <person name="Murakami T."/>
            <person name="Mori H."/>
        </authorList>
    </citation>
    <scope>NUCLEOTIDE SEQUENCE [LARGE SCALE GENOMIC DNA]</scope>
    <source>
        <strain evidence="8">JCM 30884</strain>
    </source>
</reference>
<proteinExistence type="inferred from homology"/>
<evidence type="ECO:0008006" key="9">
    <source>
        <dbReference type="Google" id="ProtNLM"/>
    </source>
</evidence>
<evidence type="ECO:0000313" key="8">
    <source>
        <dbReference type="Proteomes" id="UP000464754"/>
    </source>
</evidence>
<keyword evidence="8" id="KW-1185">Reference proteome</keyword>
<feature type="transmembrane region" description="Helical" evidence="6">
    <location>
        <begin position="167"/>
        <end position="186"/>
    </location>
</feature>
<name>A0A6N4THD8_9FIRM</name>
<evidence type="ECO:0000256" key="1">
    <source>
        <dbReference type="ARBA" id="ARBA00004141"/>
    </source>
</evidence>
<dbReference type="EMBL" id="AP019695">
    <property type="protein sequence ID" value="BBK22169.1"/>
    <property type="molecule type" value="Genomic_DNA"/>
</dbReference>
<protein>
    <recommendedName>
        <fullName evidence="9">BAX inhibitor (BI)-1/YccA family protein</fullName>
    </recommendedName>
</protein>